<keyword evidence="10" id="KW-1185">Reference proteome</keyword>
<dbReference type="Gene3D" id="3.30.40.10">
    <property type="entry name" value="Zinc/RING finger domain, C3HC4 (zinc finger)"/>
    <property type="match status" value="1"/>
</dbReference>
<proteinExistence type="predicted"/>
<evidence type="ECO:0000259" key="8">
    <source>
        <dbReference type="PROSITE" id="PS51698"/>
    </source>
</evidence>
<evidence type="ECO:0000313" key="10">
    <source>
        <dbReference type="Proteomes" id="UP001085076"/>
    </source>
</evidence>
<dbReference type="OrthoDB" id="629492at2759"/>
<dbReference type="GO" id="GO:0016567">
    <property type="term" value="P:protein ubiquitination"/>
    <property type="evidence" value="ECO:0007669"/>
    <property type="project" value="InterPro"/>
</dbReference>
<keyword evidence="6" id="KW-0833">Ubl conjugation pathway</keyword>
<reference evidence="9" key="1">
    <citation type="submission" date="2021-03" db="EMBL/GenBank/DDBJ databases">
        <authorList>
            <person name="Li Z."/>
            <person name="Yang C."/>
        </authorList>
    </citation>
    <scope>NUCLEOTIDE SEQUENCE</scope>
    <source>
        <strain evidence="9">Dzin_1.0</strain>
        <tissue evidence="9">Leaf</tissue>
    </source>
</reference>
<dbReference type="InterPro" id="IPR058678">
    <property type="entry name" value="ARM_PUB"/>
</dbReference>
<dbReference type="CDD" id="cd16664">
    <property type="entry name" value="RING-Ubox_PUB"/>
    <property type="match status" value="1"/>
</dbReference>
<sequence>MAVSLFPMPIRLPSPPSSPSLSDEDLLRSLLRLSREIALSDPPGNILRRGFASIARKIRLLSVVFEDLLRDRIPSLPSSAVLCFKEILVVLRRLKALLGDCSARSRMRLLLQSESLSNDFYELTLDLSTLLDILPTMELDLSEEVRELVDLLRRQCRRSDSPSDTGEESLRLEILEMIREIENEIVPDRARLEKIFDRLGLDDSRSCRDEIECLEREIGERVAENLTSEMLALVGLVRYTKCVLFGASTPRSVSAEKPAFPPANPVIIPDDFRCPISLDLMRDPVVVASGQTYDRESITRWITSGHSTCPKTGQALAHSNLVSNRALKNLISSWCRDENVPYDYSTESGNIETNNILSSNKAALEAARMTASFLVEKLAATQSTEAANRVVHELRQLTKTCSENRAFAAEAGVIPLLLPFLGDNEPSLQLNAVTALLNLSILDSNKRRIMHADGGLDTLVRVLSDGATWQAKQNAAATLQSLSVNHSYRRRLGRNPRLVDELVNLAKVGPTSSARKDALSAVLALTGERANIARVVESGAVLVALKALGDPEMAEEATAVLAAIAKRGGASSLAAAEGSISKLVRVLRHGSELAQENAAAALVLLSRRTGGAAVAEIMMTPGIEWAICEVMSSGSPRARRKAASLGRICRRWLAAEEACSITAPAITVQS</sequence>
<evidence type="ECO:0000256" key="5">
    <source>
        <dbReference type="ARBA" id="ARBA00022737"/>
    </source>
</evidence>
<evidence type="ECO:0000256" key="1">
    <source>
        <dbReference type="ARBA" id="ARBA00000900"/>
    </source>
</evidence>
<protein>
    <recommendedName>
        <fullName evidence="3">RING-type E3 ubiquitin transferase</fullName>
        <ecNumber evidence="3">2.3.2.27</ecNumber>
    </recommendedName>
</protein>
<evidence type="ECO:0000256" key="2">
    <source>
        <dbReference type="ARBA" id="ARBA00004906"/>
    </source>
</evidence>
<dbReference type="SUPFAM" id="SSF57850">
    <property type="entry name" value="RING/U-box"/>
    <property type="match status" value="1"/>
</dbReference>
<dbReference type="InterPro" id="IPR011989">
    <property type="entry name" value="ARM-like"/>
</dbReference>
<dbReference type="PROSITE" id="PS50176">
    <property type="entry name" value="ARM_REPEAT"/>
    <property type="match status" value="1"/>
</dbReference>
<comment type="catalytic activity">
    <reaction evidence="1">
        <text>S-ubiquitinyl-[E2 ubiquitin-conjugating enzyme]-L-cysteine + [acceptor protein]-L-lysine = [E2 ubiquitin-conjugating enzyme]-L-cysteine + N(6)-ubiquitinyl-[acceptor protein]-L-lysine.</text>
        <dbReference type="EC" id="2.3.2.27"/>
    </reaction>
</comment>
<comment type="caution">
    <text evidence="9">The sequence shown here is derived from an EMBL/GenBank/DDBJ whole genome shotgun (WGS) entry which is preliminary data.</text>
</comment>
<dbReference type="SMART" id="SM00185">
    <property type="entry name" value="ARM"/>
    <property type="match status" value="4"/>
</dbReference>
<dbReference type="SMART" id="SM00504">
    <property type="entry name" value="Ubox"/>
    <property type="match status" value="1"/>
</dbReference>
<dbReference type="Pfam" id="PF04564">
    <property type="entry name" value="U-box"/>
    <property type="match status" value="1"/>
</dbReference>
<keyword evidence="5" id="KW-0677">Repeat</keyword>
<dbReference type="AlphaFoldDB" id="A0A9D5CJT8"/>
<dbReference type="InterPro" id="IPR057623">
    <property type="entry name" value="PUB12-19-like_N"/>
</dbReference>
<dbReference type="InterPro" id="IPR013083">
    <property type="entry name" value="Znf_RING/FYVE/PHD"/>
</dbReference>
<dbReference type="Gene3D" id="1.25.10.10">
    <property type="entry name" value="Leucine-rich Repeat Variant"/>
    <property type="match status" value="2"/>
</dbReference>
<keyword evidence="4" id="KW-0808">Transferase</keyword>
<dbReference type="Pfam" id="PF25368">
    <property type="entry name" value="PUB10_N"/>
    <property type="match status" value="1"/>
</dbReference>
<feature type="domain" description="U-box" evidence="8">
    <location>
        <begin position="267"/>
        <end position="341"/>
    </location>
</feature>
<comment type="pathway">
    <text evidence="2">Protein modification; protein ubiquitination.</text>
</comment>
<dbReference type="SUPFAM" id="SSF48371">
    <property type="entry name" value="ARM repeat"/>
    <property type="match status" value="1"/>
</dbReference>
<evidence type="ECO:0000256" key="6">
    <source>
        <dbReference type="ARBA" id="ARBA00022786"/>
    </source>
</evidence>
<dbReference type="PROSITE" id="PS51698">
    <property type="entry name" value="U_BOX"/>
    <property type="match status" value="1"/>
</dbReference>
<evidence type="ECO:0000256" key="3">
    <source>
        <dbReference type="ARBA" id="ARBA00012483"/>
    </source>
</evidence>
<dbReference type="InterPro" id="IPR016024">
    <property type="entry name" value="ARM-type_fold"/>
</dbReference>
<gene>
    <name evidence="9" type="ORF">J5N97_016149</name>
</gene>
<dbReference type="Pfam" id="PF25598">
    <property type="entry name" value="ARM_PUB"/>
    <property type="match status" value="1"/>
</dbReference>
<dbReference type="PANTHER" id="PTHR23315:SF63">
    <property type="entry name" value="U-BOX DOMAIN-CONTAINING PROTEIN 16"/>
    <property type="match status" value="1"/>
</dbReference>
<organism evidence="9 10">
    <name type="scientific">Dioscorea zingiberensis</name>
    <dbReference type="NCBI Taxonomy" id="325984"/>
    <lineage>
        <taxon>Eukaryota</taxon>
        <taxon>Viridiplantae</taxon>
        <taxon>Streptophyta</taxon>
        <taxon>Embryophyta</taxon>
        <taxon>Tracheophyta</taxon>
        <taxon>Spermatophyta</taxon>
        <taxon>Magnoliopsida</taxon>
        <taxon>Liliopsida</taxon>
        <taxon>Dioscoreales</taxon>
        <taxon>Dioscoreaceae</taxon>
        <taxon>Dioscorea</taxon>
    </lineage>
</organism>
<name>A0A9D5CJT8_9LILI</name>
<dbReference type="FunFam" id="3.30.40.10:FF:000114">
    <property type="entry name" value="RING-type E3 ubiquitin transferase"/>
    <property type="match status" value="1"/>
</dbReference>
<dbReference type="InterPro" id="IPR045210">
    <property type="entry name" value="RING-Ubox_PUB"/>
</dbReference>
<dbReference type="InterPro" id="IPR003613">
    <property type="entry name" value="Ubox_domain"/>
</dbReference>
<evidence type="ECO:0000256" key="7">
    <source>
        <dbReference type="PROSITE-ProRule" id="PRU00259"/>
    </source>
</evidence>
<accession>A0A9D5CJT8</accession>
<reference evidence="9" key="2">
    <citation type="journal article" date="2022" name="Hortic Res">
        <title>The genome of Dioscorea zingiberensis sheds light on the biosynthesis, origin and evolution of the medicinally important diosgenin saponins.</title>
        <authorList>
            <person name="Li Y."/>
            <person name="Tan C."/>
            <person name="Li Z."/>
            <person name="Guo J."/>
            <person name="Li S."/>
            <person name="Chen X."/>
            <person name="Wang C."/>
            <person name="Dai X."/>
            <person name="Yang H."/>
            <person name="Song W."/>
            <person name="Hou L."/>
            <person name="Xu J."/>
            <person name="Tong Z."/>
            <person name="Xu A."/>
            <person name="Yuan X."/>
            <person name="Wang W."/>
            <person name="Yang Q."/>
            <person name="Chen L."/>
            <person name="Sun Z."/>
            <person name="Wang K."/>
            <person name="Pan B."/>
            <person name="Chen J."/>
            <person name="Bao Y."/>
            <person name="Liu F."/>
            <person name="Qi X."/>
            <person name="Gang D.R."/>
            <person name="Wen J."/>
            <person name="Li J."/>
        </authorList>
    </citation>
    <scope>NUCLEOTIDE SEQUENCE</scope>
    <source>
        <strain evidence="9">Dzin_1.0</strain>
    </source>
</reference>
<evidence type="ECO:0000313" key="9">
    <source>
        <dbReference type="EMBL" id="KAJ0974184.1"/>
    </source>
</evidence>
<dbReference type="EMBL" id="JAGGNH010000004">
    <property type="protein sequence ID" value="KAJ0974184.1"/>
    <property type="molecule type" value="Genomic_DNA"/>
</dbReference>
<dbReference type="InterPro" id="IPR000225">
    <property type="entry name" value="Armadillo"/>
</dbReference>
<dbReference type="PANTHER" id="PTHR23315">
    <property type="entry name" value="U BOX DOMAIN-CONTAINING"/>
    <property type="match status" value="1"/>
</dbReference>
<dbReference type="EC" id="2.3.2.27" evidence="3"/>
<feature type="repeat" description="ARM" evidence="7">
    <location>
        <begin position="412"/>
        <end position="454"/>
    </location>
</feature>
<dbReference type="Proteomes" id="UP001085076">
    <property type="component" value="Miscellaneous, Linkage group lg04"/>
</dbReference>
<dbReference type="GO" id="GO:0061630">
    <property type="term" value="F:ubiquitin protein ligase activity"/>
    <property type="evidence" value="ECO:0007669"/>
    <property type="project" value="UniProtKB-EC"/>
</dbReference>
<evidence type="ECO:0000256" key="4">
    <source>
        <dbReference type="ARBA" id="ARBA00022679"/>
    </source>
</evidence>